<protein>
    <submittedName>
        <fullName evidence="2">Uncharacterized protein</fullName>
    </submittedName>
</protein>
<gene>
    <name evidence="2" type="ORF">AOLFYP35_00704</name>
</gene>
<proteinExistence type="predicted"/>
<feature type="region of interest" description="Disordered" evidence="1">
    <location>
        <begin position="41"/>
        <end position="78"/>
    </location>
</feature>
<dbReference type="PROSITE" id="PS51257">
    <property type="entry name" value="PROKAR_LIPOPROTEIN"/>
    <property type="match status" value="1"/>
</dbReference>
<dbReference type="SUPFAM" id="SSF53850">
    <property type="entry name" value="Periplasmic binding protein-like II"/>
    <property type="match status" value="1"/>
</dbReference>
<organism evidence="2">
    <name type="scientific">Schaalia odontolytica</name>
    <dbReference type="NCBI Taxonomy" id="1660"/>
    <lineage>
        <taxon>Bacteria</taxon>
        <taxon>Bacillati</taxon>
        <taxon>Actinomycetota</taxon>
        <taxon>Actinomycetes</taxon>
        <taxon>Actinomycetales</taxon>
        <taxon>Actinomycetaceae</taxon>
        <taxon>Schaalia</taxon>
    </lineage>
</organism>
<reference evidence="2" key="1">
    <citation type="submission" date="2019-11" db="EMBL/GenBank/DDBJ databases">
        <authorList>
            <person name="Feng L."/>
        </authorList>
    </citation>
    <scope>NUCLEOTIDE SEQUENCE</scope>
    <source>
        <strain evidence="2">AodontolyticusLFYP35</strain>
    </source>
</reference>
<sequence>MRKTKTASPSTQRSAHLRRLSITLLGALALSACSPSIPQGAQWTDDPFRTDSTTSAQGSTASATKNRATTGNTDGIPRGSGTLRIAYAPGWRLPADYVSAFEAASGYTLEQSEYAPNSSQNADVIFGVDSKQAAALGTVIPIGNDPVCAWADRSWFSANSKALPSSLKDLSSANFVPLTVIPSQDSEAGAAFAAKASSVLGEDYEDWKENLNDAHSISSSAAEALGQWTVTLADDRLSLISGATSAQGSHQRPILIWDARLAVAAASNTGTESRAEAIPGTCVDSTVSAAVPQSSSNSEAVRSFQAFLESQLGKNAAAYAGLAYNDGVPEDSQAAWFMKPVK</sequence>
<dbReference type="AlphaFoldDB" id="A0A6N2S6Z3"/>
<dbReference type="EMBL" id="CACRSM010000002">
    <property type="protein sequence ID" value="VYS88649.1"/>
    <property type="molecule type" value="Genomic_DNA"/>
</dbReference>
<evidence type="ECO:0000256" key="1">
    <source>
        <dbReference type="SAM" id="MobiDB-lite"/>
    </source>
</evidence>
<evidence type="ECO:0000313" key="2">
    <source>
        <dbReference type="EMBL" id="VYS88649.1"/>
    </source>
</evidence>
<name>A0A6N2S6Z3_9ACTO</name>
<feature type="compositionally biased region" description="Low complexity" evidence="1">
    <location>
        <begin position="52"/>
        <end position="64"/>
    </location>
</feature>
<accession>A0A6N2S6Z3</accession>
<dbReference type="Gene3D" id="3.40.190.10">
    <property type="entry name" value="Periplasmic binding protein-like II"/>
    <property type="match status" value="2"/>
</dbReference>